<dbReference type="PANTHER" id="PTHR30217:SF10">
    <property type="entry name" value="23S RRNA 5-HYDROXYCYTIDINE C2501 SYNTHASE"/>
    <property type="match status" value="1"/>
</dbReference>
<feature type="compositionally biased region" description="Polar residues" evidence="1">
    <location>
        <begin position="280"/>
        <end position="298"/>
    </location>
</feature>
<evidence type="ECO:0000313" key="3">
    <source>
        <dbReference type="EMBL" id="MDT7517206.1"/>
    </source>
</evidence>
<dbReference type="RefSeq" id="WP_313873057.1">
    <property type="nucleotide sequence ID" value="NZ_JAVBIK010000001.1"/>
</dbReference>
<accession>A0ABU3KHY9</accession>
<dbReference type="InterPro" id="IPR020988">
    <property type="entry name" value="Pept_U32_collagenase"/>
</dbReference>
<dbReference type="Pfam" id="PF12392">
    <property type="entry name" value="DUF3656"/>
    <property type="match status" value="1"/>
</dbReference>
<dbReference type="InterPro" id="IPR001539">
    <property type="entry name" value="Peptidase_U32"/>
</dbReference>
<name>A0ABU3KHY9_9BURK</name>
<organism evidence="3 4">
    <name type="scientific">Rhodoferax potami</name>
    <dbReference type="NCBI Taxonomy" id="3068338"/>
    <lineage>
        <taxon>Bacteria</taxon>
        <taxon>Pseudomonadati</taxon>
        <taxon>Pseudomonadota</taxon>
        <taxon>Betaproteobacteria</taxon>
        <taxon>Burkholderiales</taxon>
        <taxon>Comamonadaceae</taxon>
        <taxon>Rhodoferax</taxon>
    </lineage>
</organism>
<dbReference type="PANTHER" id="PTHR30217">
    <property type="entry name" value="PEPTIDASE U32 FAMILY"/>
    <property type="match status" value="1"/>
</dbReference>
<dbReference type="Pfam" id="PF01136">
    <property type="entry name" value="Peptidase_U32"/>
    <property type="match status" value="1"/>
</dbReference>
<evidence type="ECO:0000259" key="2">
    <source>
        <dbReference type="Pfam" id="PF12392"/>
    </source>
</evidence>
<feature type="domain" description="Peptidase U32 collagenase" evidence="2">
    <location>
        <begin position="403"/>
        <end position="517"/>
    </location>
</feature>
<dbReference type="EMBL" id="JAVBIK010000001">
    <property type="protein sequence ID" value="MDT7517206.1"/>
    <property type="molecule type" value="Genomic_DNA"/>
</dbReference>
<dbReference type="PROSITE" id="PS01276">
    <property type="entry name" value="PEPTIDASE_U32"/>
    <property type="match status" value="1"/>
</dbReference>
<dbReference type="Proteomes" id="UP001321700">
    <property type="component" value="Unassembled WGS sequence"/>
</dbReference>
<gene>
    <name evidence="3" type="ORF">RAE19_00330</name>
</gene>
<reference evidence="3 4" key="1">
    <citation type="submission" date="2023-08" db="EMBL/GenBank/DDBJ databases">
        <title>Rhodoferax potami sp. nov. and Rhodoferax mekongensis sp. nov., isolated from the Mekong River in Thailand.</title>
        <authorList>
            <person name="Kitikhun S."/>
            <person name="Charoenyingcharoen P."/>
            <person name="Siriarchawattana P."/>
            <person name="Likhitrattanapisal S."/>
            <person name="Nilsakha T."/>
            <person name="Chanpet A."/>
            <person name="Rattanawaree P."/>
            <person name="Ingsriswang S."/>
        </authorList>
    </citation>
    <scope>NUCLEOTIDE SEQUENCE [LARGE SCALE GENOMIC DNA]</scope>
    <source>
        <strain evidence="3 4">TBRC 17660</strain>
    </source>
</reference>
<comment type="caution">
    <text evidence="3">The sequence shown here is derived from an EMBL/GenBank/DDBJ whole genome shotgun (WGS) entry which is preliminary data.</text>
</comment>
<sequence>MSLQDFQLELLAPARTAEIGIEAVNHGADAVYIGGPGFGARSSADNSIADIERLVAHAHRFNSRIFVTMNTILRDDELEPARKQAWQLYEAGVDALIVQDMGLLAIDMPPLQLHASTQTDIRTPEKARFLQDVGLSQIVLARELTARQIAAIRAATDPEKCTLEFFIHGALCVAYSGQCYISAAHTGRSANRGECSQACRLPYQVVDDKGRFVAHDKHVLSMKDNNQSENLAALVDAGIRSFKIEGRYKDMGYVKNITAHYRKLLDRLIEDRQYSDQPLARSSSGSTSFTFEPDPNQNFNREFTDYFVQGRQIDIGAFDSPKNPGQPIGYVTKVNPDSVELELSDRSKALSNGDGLCYYDLQKELVGLAINRAEAINAAKGLWRVFPKDPLPGLKDLRKGVEVNRNRDVNWTRVLDKKSSDRRIGVWAVLAETDGGMALTLTDEDGFTATAHTTLPLELAKDPATALDTLRANVSKMGTTIFATLDVQVQFSQPWFVPASVLNPLRREAVEALERARTRGFVRLAPGHVVEPPVAYPEDTLSYLANVFNQAAHGFYAKHGVKVIAPAYEAIEELGEVSLMITKHCVRFSLSLCPKQAKGVTGVQGQVKAEPLQLINGKEKLTLRFDCKPCEMHVVGKMKTGVASQSRLELLEAAQGVPMTFHKTRPKQEFGH</sequence>
<evidence type="ECO:0000313" key="4">
    <source>
        <dbReference type="Proteomes" id="UP001321700"/>
    </source>
</evidence>
<feature type="region of interest" description="Disordered" evidence="1">
    <location>
        <begin position="276"/>
        <end position="298"/>
    </location>
</feature>
<proteinExistence type="predicted"/>
<dbReference type="InterPro" id="IPR051454">
    <property type="entry name" value="RNA/ubiquinone_mod_enzymes"/>
</dbReference>
<evidence type="ECO:0000256" key="1">
    <source>
        <dbReference type="SAM" id="MobiDB-lite"/>
    </source>
</evidence>
<keyword evidence="4" id="KW-1185">Reference proteome</keyword>
<protein>
    <submittedName>
        <fullName evidence="3">U32 family peptidase</fullName>
    </submittedName>
</protein>
<dbReference type="SUPFAM" id="SSF51395">
    <property type="entry name" value="FMN-linked oxidoreductases"/>
    <property type="match status" value="1"/>
</dbReference>